<dbReference type="PANTHER" id="PTHR33204:SF29">
    <property type="entry name" value="TRANSCRIPTIONAL REGULATOR"/>
    <property type="match status" value="1"/>
</dbReference>
<sequence length="125" mass="14091">MRRQQRPYSCGIDAAIDVIGGKWKVLILWALHTGEQRFGDLKRLVPGISEKMLIQQLRELEADAIVHREVYHQVPPKVEYSLTELGVSLNRSLEPLGAWGAEHMDHIVAVREIEANGESLDPSGR</sequence>
<dbReference type="Proteomes" id="UP000028488">
    <property type="component" value="Chromosome"/>
</dbReference>
<evidence type="ECO:0000256" key="2">
    <source>
        <dbReference type="ARBA" id="ARBA00023125"/>
    </source>
</evidence>
<dbReference type="AlphaFoldDB" id="A0A076EMQ3"/>
<feature type="domain" description="HTH hxlR-type" evidence="4">
    <location>
        <begin position="10"/>
        <end position="108"/>
    </location>
</feature>
<dbReference type="PANTHER" id="PTHR33204">
    <property type="entry name" value="TRANSCRIPTIONAL REGULATOR, MARR FAMILY"/>
    <property type="match status" value="1"/>
</dbReference>
<dbReference type="eggNOG" id="COG1733">
    <property type="taxonomic scope" value="Bacteria"/>
</dbReference>
<dbReference type="InterPro" id="IPR036390">
    <property type="entry name" value="WH_DNA-bd_sf"/>
</dbReference>
<evidence type="ECO:0000313" key="6">
    <source>
        <dbReference type="Proteomes" id="UP000028488"/>
    </source>
</evidence>
<keyword evidence="2" id="KW-0238">DNA-binding</keyword>
<dbReference type="SUPFAM" id="SSF46785">
    <property type="entry name" value="Winged helix' DNA-binding domain"/>
    <property type="match status" value="1"/>
</dbReference>
<reference evidence="5 6" key="1">
    <citation type="submission" date="2014-07" db="EMBL/GenBank/DDBJ databases">
        <title>Genome Sequence of Rhodococcus opacus Strain R7, a Biodegrader of Mono- and Polycyclic Aromatic Hydrocarbons.</title>
        <authorList>
            <person name="Di Gennaro P."/>
            <person name="Zampolli J."/>
            <person name="Presti I."/>
            <person name="Cappelletti M."/>
            <person name="D'Ursi P."/>
            <person name="Orro A."/>
            <person name="Mezzelani A."/>
            <person name="Milanesi L."/>
        </authorList>
    </citation>
    <scope>NUCLEOTIDE SEQUENCE [LARGE SCALE GENOMIC DNA]</scope>
    <source>
        <strain evidence="5 6">R7</strain>
    </source>
</reference>
<dbReference type="GO" id="GO:0003677">
    <property type="term" value="F:DNA binding"/>
    <property type="evidence" value="ECO:0007669"/>
    <property type="project" value="UniProtKB-KW"/>
</dbReference>
<organism evidence="5 6">
    <name type="scientific">Rhodococcus opacus</name>
    <name type="common">Nocardia opaca</name>
    <dbReference type="NCBI Taxonomy" id="37919"/>
    <lineage>
        <taxon>Bacteria</taxon>
        <taxon>Bacillati</taxon>
        <taxon>Actinomycetota</taxon>
        <taxon>Actinomycetes</taxon>
        <taxon>Mycobacteriales</taxon>
        <taxon>Nocardiaceae</taxon>
        <taxon>Rhodococcus</taxon>
    </lineage>
</organism>
<dbReference type="Pfam" id="PF01638">
    <property type="entry name" value="HxlR"/>
    <property type="match status" value="1"/>
</dbReference>
<dbReference type="EMBL" id="CP008947">
    <property type="protein sequence ID" value="AII07375.1"/>
    <property type="molecule type" value="Genomic_DNA"/>
</dbReference>
<evidence type="ECO:0000256" key="3">
    <source>
        <dbReference type="ARBA" id="ARBA00023163"/>
    </source>
</evidence>
<evidence type="ECO:0000313" key="5">
    <source>
        <dbReference type="EMBL" id="AII07375.1"/>
    </source>
</evidence>
<dbReference type="PROSITE" id="PS51118">
    <property type="entry name" value="HTH_HXLR"/>
    <property type="match status" value="1"/>
</dbReference>
<evidence type="ECO:0000256" key="1">
    <source>
        <dbReference type="ARBA" id="ARBA00023015"/>
    </source>
</evidence>
<keyword evidence="3" id="KW-0804">Transcription</keyword>
<gene>
    <name evidence="5" type="ORF">EP51_23050</name>
</gene>
<protein>
    <submittedName>
        <fullName evidence="5">HxlR family transcriptional regulator</fullName>
    </submittedName>
</protein>
<dbReference type="InterPro" id="IPR002577">
    <property type="entry name" value="HTH_HxlR"/>
</dbReference>
<keyword evidence="1" id="KW-0805">Transcription regulation</keyword>
<evidence type="ECO:0000259" key="4">
    <source>
        <dbReference type="PROSITE" id="PS51118"/>
    </source>
</evidence>
<proteinExistence type="predicted"/>
<dbReference type="Gene3D" id="1.10.10.10">
    <property type="entry name" value="Winged helix-like DNA-binding domain superfamily/Winged helix DNA-binding domain"/>
    <property type="match status" value="1"/>
</dbReference>
<name>A0A076EMQ3_RHOOP</name>
<dbReference type="InterPro" id="IPR036388">
    <property type="entry name" value="WH-like_DNA-bd_sf"/>
</dbReference>
<dbReference type="RefSeq" id="WP_128640489.1">
    <property type="nucleotide sequence ID" value="NZ_CP008947.1"/>
</dbReference>
<accession>A0A076EMQ3</accession>